<dbReference type="PANTHER" id="PTHR30151">
    <property type="entry name" value="ALKANE SULFONATE ABC TRANSPORTER-RELATED, MEMBRANE SUBUNIT"/>
    <property type="match status" value="1"/>
</dbReference>
<feature type="transmembrane region" description="Helical" evidence="7">
    <location>
        <begin position="68"/>
        <end position="89"/>
    </location>
</feature>
<dbReference type="EMBL" id="CAEZYF010000036">
    <property type="protein sequence ID" value="CAB4747606.1"/>
    <property type="molecule type" value="Genomic_DNA"/>
</dbReference>
<organism evidence="11">
    <name type="scientific">freshwater metagenome</name>
    <dbReference type="NCBI Taxonomy" id="449393"/>
    <lineage>
        <taxon>unclassified sequences</taxon>
        <taxon>metagenomes</taxon>
        <taxon>ecological metagenomes</taxon>
    </lineage>
</organism>
<feature type="transmembrane region" description="Helical" evidence="7">
    <location>
        <begin position="101"/>
        <end position="119"/>
    </location>
</feature>
<keyword evidence="5 7" id="KW-1133">Transmembrane helix</keyword>
<dbReference type="GO" id="GO:0055085">
    <property type="term" value="P:transmembrane transport"/>
    <property type="evidence" value="ECO:0007669"/>
    <property type="project" value="InterPro"/>
</dbReference>
<keyword evidence="6 7" id="KW-0472">Membrane</keyword>
<dbReference type="EMBL" id="CAFBMT010000031">
    <property type="protein sequence ID" value="CAB4955711.1"/>
    <property type="molecule type" value="Genomic_DNA"/>
</dbReference>
<evidence type="ECO:0000313" key="10">
    <source>
        <dbReference type="EMBL" id="CAB4747606.1"/>
    </source>
</evidence>
<keyword evidence="2" id="KW-0813">Transport</keyword>
<dbReference type="Gene3D" id="1.10.3720.10">
    <property type="entry name" value="MetI-like"/>
    <property type="match status" value="1"/>
</dbReference>
<feature type="transmembrane region" description="Helical" evidence="7">
    <location>
        <begin position="177"/>
        <end position="198"/>
    </location>
</feature>
<dbReference type="PANTHER" id="PTHR30151:SF20">
    <property type="entry name" value="ABC TRANSPORTER PERMEASE PROTEIN HI_0355-RELATED"/>
    <property type="match status" value="1"/>
</dbReference>
<dbReference type="Pfam" id="PF00528">
    <property type="entry name" value="BPD_transp_1"/>
    <property type="match status" value="1"/>
</dbReference>
<dbReference type="EMBL" id="CAFAAV010000368">
    <property type="protein sequence ID" value="CAB4836103.1"/>
    <property type="molecule type" value="Genomic_DNA"/>
</dbReference>
<dbReference type="EMBL" id="CAESGF010000008">
    <property type="protein sequence ID" value="CAB4363826.1"/>
    <property type="molecule type" value="Genomic_DNA"/>
</dbReference>
<evidence type="ECO:0000256" key="4">
    <source>
        <dbReference type="ARBA" id="ARBA00022692"/>
    </source>
</evidence>
<dbReference type="EMBL" id="CAFBIY010000006">
    <property type="protein sequence ID" value="CAB4846337.1"/>
    <property type="molecule type" value="Genomic_DNA"/>
</dbReference>
<comment type="subcellular location">
    <subcellularLocation>
        <location evidence="1">Cell membrane</location>
        <topology evidence="1">Multi-pass membrane protein</topology>
    </subcellularLocation>
</comment>
<evidence type="ECO:0000313" key="11">
    <source>
        <dbReference type="EMBL" id="CAB4836103.1"/>
    </source>
</evidence>
<feature type="transmembrane region" description="Helical" evidence="7">
    <location>
        <begin position="226"/>
        <end position="250"/>
    </location>
</feature>
<evidence type="ECO:0000256" key="6">
    <source>
        <dbReference type="ARBA" id="ARBA00023136"/>
    </source>
</evidence>
<name>A0A6J7ATK5_9ZZZZ</name>
<dbReference type="PROSITE" id="PS50928">
    <property type="entry name" value="ABC_TM1"/>
    <property type="match status" value="1"/>
</dbReference>
<dbReference type="AlphaFoldDB" id="A0A6J7ATK5"/>
<keyword evidence="4 7" id="KW-0812">Transmembrane</keyword>
<evidence type="ECO:0000256" key="5">
    <source>
        <dbReference type="ARBA" id="ARBA00022989"/>
    </source>
</evidence>
<evidence type="ECO:0000313" key="13">
    <source>
        <dbReference type="EMBL" id="CAB4955711.1"/>
    </source>
</evidence>
<sequence>MIARLSGTLRSIWPPAVFGAAMLVLWQLIVRGFDLKPYFLVAPSDILHKFLDNRSNIWEAMRVSGTNAAFGLLFGAILGVLVAFVLSRFRILDELVMPMSIAINAIPAFVLVSVFNNMFSSTSEVPRRLMVTLVVFFVVLVNVSKGLRQVQPVHSELMRSYAASGWEIMRKVRVPNAIPYFFTALRISAPLSVIYAYVSEYFGGAQNGLGNRISSNISNSKNAVGWAYVAGACLLGLGFYVISIAMEAVATPGGAGQRNRDDS</sequence>
<gene>
    <name evidence="10" type="ORF">UFOPK2656_03334</name>
    <name evidence="11" type="ORF">UFOPK3099_03010</name>
    <name evidence="12" type="ORF">UFOPK3267_00194</name>
    <name evidence="13" type="ORF">UFOPK3651_03160</name>
    <name evidence="14" type="ORF">UFOPK3931_00457</name>
    <name evidence="9" type="ORF">UFOPK4189_01596</name>
</gene>
<feature type="transmembrane region" description="Helical" evidence="7">
    <location>
        <begin position="12"/>
        <end position="30"/>
    </location>
</feature>
<dbReference type="CDD" id="cd06261">
    <property type="entry name" value="TM_PBP2"/>
    <property type="match status" value="1"/>
</dbReference>
<dbReference type="InterPro" id="IPR035906">
    <property type="entry name" value="MetI-like_sf"/>
</dbReference>
<reference evidence="11" key="1">
    <citation type="submission" date="2020-05" db="EMBL/GenBank/DDBJ databases">
        <authorList>
            <person name="Chiriac C."/>
            <person name="Salcher M."/>
            <person name="Ghai R."/>
            <person name="Kavagutti S V."/>
        </authorList>
    </citation>
    <scope>NUCLEOTIDE SEQUENCE</scope>
</reference>
<feature type="transmembrane region" description="Helical" evidence="7">
    <location>
        <begin position="125"/>
        <end position="143"/>
    </location>
</feature>
<keyword evidence="3" id="KW-1003">Cell membrane</keyword>
<evidence type="ECO:0000256" key="1">
    <source>
        <dbReference type="ARBA" id="ARBA00004651"/>
    </source>
</evidence>
<evidence type="ECO:0000313" key="12">
    <source>
        <dbReference type="EMBL" id="CAB4846337.1"/>
    </source>
</evidence>
<evidence type="ECO:0000256" key="3">
    <source>
        <dbReference type="ARBA" id="ARBA00022475"/>
    </source>
</evidence>
<evidence type="ECO:0000313" key="9">
    <source>
        <dbReference type="EMBL" id="CAB4363826.1"/>
    </source>
</evidence>
<feature type="domain" description="ABC transmembrane type-1" evidence="8">
    <location>
        <begin position="61"/>
        <end position="250"/>
    </location>
</feature>
<dbReference type="EMBL" id="CAFBOL010000007">
    <property type="protein sequence ID" value="CAB4975419.1"/>
    <property type="molecule type" value="Genomic_DNA"/>
</dbReference>
<dbReference type="SUPFAM" id="SSF161098">
    <property type="entry name" value="MetI-like"/>
    <property type="match status" value="1"/>
</dbReference>
<dbReference type="InterPro" id="IPR000515">
    <property type="entry name" value="MetI-like"/>
</dbReference>
<dbReference type="GO" id="GO:0005886">
    <property type="term" value="C:plasma membrane"/>
    <property type="evidence" value="ECO:0007669"/>
    <property type="project" value="UniProtKB-SubCell"/>
</dbReference>
<evidence type="ECO:0000259" key="8">
    <source>
        <dbReference type="PROSITE" id="PS50928"/>
    </source>
</evidence>
<evidence type="ECO:0000256" key="2">
    <source>
        <dbReference type="ARBA" id="ARBA00022448"/>
    </source>
</evidence>
<evidence type="ECO:0000256" key="7">
    <source>
        <dbReference type="SAM" id="Phobius"/>
    </source>
</evidence>
<protein>
    <submittedName>
        <fullName evidence="11">Unannotated protein</fullName>
    </submittedName>
</protein>
<evidence type="ECO:0000313" key="14">
    <source>
        <dbReference type="EMBL" id="CAB4975419.1"/>
    </source>
</evidence>
<proteinExistence type="predicted"/>
<accession>A0A6J7ATK5</accession>